<comment type="caution">
    <text evidence="4">The sequence shown here is derived from an EMBL/GenBank/DDBJ whole genome shotgun (WGS) entry which is preliminary data.</text>
</comment>
<evidence type="ECO:0000313" key="4">
    <source>
        <dbReference type="EMBL" id="KAL0922723.1"/>
    </source>
</evidence>
<evidence type="ECO:0000259" key="3">
    <source>
        <dbReference type="Pfam" id="PF10551"/>
    </source>
</evidence>
<accession>A0ABD0VJM2</accession>
<proteinExistence type="predicted"/>
<dbReference type="Proteomes" id="UP001552299">
    <property type="component" value="Unassembled WGS sequence"/>
</dbReference>
<organism evidence="4 5">
    <name type="scientific">Dendrobium thyrsiflorum</name>
    <name type="common">Pinecone-like raceme dendrobium</name>
    <name type="synonym">Orchid</name>
    <dbReference type="NCBI Taxonomy" id="117978"/>
    <lineage>
        <taxon>Eukaryota</taxon>
        <taxon>Viridiplantae</taxon>
        <taxon>Streptophyta</taxon>
        <taxon>Embryophyta</taxon>
        <taxon>Tracheophyta</taxon>
        <taxon>Spermatophyta</taxon>
        <taxon>Magnoliopsida</taxon>
        <taxon>Liliopsida</taxon>
        <taxon>Asparagales</taxon>
        <taxon>Orchidaceae</taxon>
        <taxon>Epidendroideae</taxon>
        <taxon>Malaxideae</taxon>
        <taxon>Dendrobiinae</taxon>
        <taxon>Dendrobium</taxon>
    </lineage>
</organism>
<dbReference type="InterPro" id="IPR018289">
    <property type="entry name" value="MULE_transposase_dom"/>
</dbReference>
<feature type="domain" description="MULE transposase" evidence="3">
    <location>
        <begin position="551"/>
        <end position="606"/>
    </location>
</feature>
<dbReference type="EMBL" id="JANQDX010000006">
    <property type="protein sequence ID" value="KAL0922723.1"/>
    <property type="molecule type" value="Genomic_DNA"/>
</dbReference>
<dbReference type="InterPro" id="IPR019557">
    <property type="entry name" value="AminoTfrase-like_pln_mobile"/>
</dbReference>
<feature type="region of interest" description="Disordered" evidence="1">
    <location>
        <begin position="1"/>
        <end position="23"/>
    </location>
</feature>
<protein>
    <recommendedName>
        <fullName evidence="6">Aminotransferase-like plant mobile domain-containing protein</fullName>
    </recommendedName>
</protein>
<evidence type="ECO:0008006" key="6">
    <source>
        <dbReference type="Google" id="ProtNLM"/>
    </source>
</evidence>
<dbReference type="Pfam" id="PF10536">
    <property type="entry name" value="PMD"/>
    <property type="match status" value="1"/>
</dbReference>
<evidence type="ECO:0000259" key="2">
    <source>
        <dbReference type="Pfam" id="PF10536"/>
    </source>
</evidence>
<dbReference type="PANTHER" id="PTHR31973:SF195">
    <property type="entry name" value="MUDR FAMILY TRANSPOSASE"/>
    <property type="match status" value="1"/>
</dbReference>
<evidence type="ECO:0000313" key="5">
    <source>
        <dbReference type="Proteomes" id="UP001552299"/>
    </source>
</evidence>
<dbReference type="PANTHER" id="PTHR31973">
    <property type="entry name" value="POLYPROTEIN, PUTATIVE-RELATED"/>
    <property type="match status" value="1"/>
</dbReference>
<name>A0ABD0VJM2_DENTH</name>
<gene>
    <name evidence="4" type="ORF">M5K25_006733</name>
</gene>
<sequence length="610" mass="70196">MASEQRQIRKRMPTGETSGDAAAATAPPVQLHLSIASLHGIHWAAHPDGGTILEAALHLLMVHEWPVNCPRFMEALRMVGLDCIWAWEHLHVGRPSLRVPFPVELDGMSVGFRWNEKRLRNLPMGNLTSYMDELDGLLDSQVIWEPYTPKIRAQVAKICLTGEEVWTARVPLISWKRVEWHLPDRVLRKFGLCLSTDVEPMDPSFKRVDGRGKPDMDWMMYHQAYITIWESRHGYVVSGEQLSEDTQYLVHQYLHWYKSWPYYICLRHQLSLPQWPILEHQQSAFWYRDFFLSTEAILQEDFNGTEETRQQRNINTVAELCRTLRSQIYIQEQGYFDGTSGHETPFSMTQDAPQYYSGFAGPSSYPDQGPSQNFSYPVSADLQAYLTPDVVPTTLPSEGMPEPEVNVEQHHMLCERPLRPPQHYTPGSDALPQRPLLSVEEMSRITIRHIIPIIRQQLDKKPKEIIARMESKFEIKISYMKAWNAHRKAIEPTFGSYDESYHSLFHFMEALSLSQPGTIYNVQLAGAARFKGLFWAFGPSTHGWQHCRLILSLDGTVLLGKYRGTLLAAVGIDGNSELYPLTFTVVESESNESWFWFLQNLYELVNQVAE</sequence>
<reference evidence="4 5" key="1">
    <citation type="journal article" date="2024" name="Plant Biotechnol. J.">
        <title>Dendrobium thyrsiflorum genome and its molecular insights into genes involved in important horticultural traits.</title>
        <authorList>
            <person name="Chen B."/>
            <person name="Wang J.Y."/>
            <person name="Zheng P.J."/>
            <person name="Li K.L."/>
            <person name="Liang Y.M."/>
            <person name="Chen X.F."/>
            <person name="Zhang C."/>
            <person name="Zhao X."/>
            <person name="He X."/>
            <person name="Zhang G.Q."/>
            <person name="Liu Z.J."/>
            <person name="Xu Q."/>
        </authorList>
    </citation>
    <scope>NUCLEOTIDE SEQUENCE [LARGE SCALE GENOMIC DNA]</scope>
    <source>
        <strain evidence="4">GZMU011</strain>
    </source>
</reference>
<dbReference type="Pfam" id="PF10551">
    <property type="entry name" value="MULE"/>
    <property type="match status" value="1"/>
</dbReference>
<evidence type="ECO:0000256" key="1">
    <source>
        <dbReference type="SAM" id="MobiDB-lite"/>
    </source>
</evidence>
<dbReference type="AlphaFoldDB" id="A0ABD0VJM2"/>
<keyword evidence="5" id="KW-1185">Reference proteome</keyword>
<feature type="domain" description="Aminotransferase-like plant mobile" evidence="2">
    <location>
        <begin position="84"/>
        <end position="258"/>
    </location>
</feature>